<keyword evidence="1" id="KW-0732">Signal</keyword>
<evidence type="ECO:0000259" key="2">
    <source>
        <dbReference type="Pfam" id="PF13944"/>
    </source>
</evidence>
<dbReference type="HOGENOM" id="CLU_1383045_0_0_10"/>
<dbReference type="AlphaFoldDB" id="C9MRB8"/>
<keyword evidence="4" id="KW-1185">Reference proteome</keyword>
<dbReference type="OrthoDB" id="1057845at2"/>
<gene>
    <name evidence="3" type="ORF">HMPREF0973_02170</name>
</gene>
<dbReference type="STRING" id="649761.HMPREF0973_02170"/>
<comment type="caution">
    <text evidence="3">The sequence shown here is derived from an EMBL/GenBank/DDBJ whole genome shotgun (WGS) entry which is preliminary data.</text>
</comment>
<organism evidence="3 4">
    <name type="scientific">Prevotella veroralis F0319</name>
    <dbReference type="NCBI Taxonomy" id="649761"/>
    <lineage>
        <taxon>Bacteria</taxon>
        <taxon>Pseudomonadati</taxon>
        <taxon>Bacteroidota</taxon>
        <taxon>Bacteroidia</taxon>
        <taxon>Bacteroidales</taxon>
        <taxon>Prevotellaceae</taxon>
        <taxon>Prevotella</taxon>
    </lineage>
</organism>
<name>C9MRB8_9BACT</name>
<evidence type="ECO:0000313" key="3">
    <source>
        <dbReference type="EMBL" id="EEX17868.1"/>
    </source>
</evidence>
<accession>C9MRB8</accession>
<dbReference type="Pfam" id="PF13944">
    <property type="entry name" value="Calycin_like"/>
    <property type="match status" value="1"/>
</dbReference>
<dbReference type="RefSeq" id="WP_004383871.1">
    <property type="nucleotide sequence ID" value="NZ_GG698715.1"/>
</dbReference>
<dbReference type="InterPro" id="IPR024311">
    <property type="entry name" value="Lipocalin-like"/>
</dbReference>
<sequence length="197" mass="21819">MKKFFTLVIVSLLSAVAVQAQKVVINKTDGSKVTFRADEIQSVQFAPASVADQFVGSYKGTDKISVAIVFSYSTEEEVTYQITDNEDGTINLIVPAVTYKNTMMGNLYLGTYTIPNIPYDATKKAFVKAYKDDNIKFHFKVIDGSGNVTKDQEYTFDKDVCKVTITKEADGKLKVSNNYQMGTMPMTIYGTFVGAKQ</sequence>
<protein>
    <recommendedName>
        <fullName evidence="2">Lipocalin-like domain-containing protein</fullName>
    </recommendedName>
</protein>
<dbReference type="Proteomes" id="UP000003327">
    <property type="component" value="Unassembled WGS sequence"/>
</dbReference>
<evidence type="ECO:0000256" key="1">
    <source>
        <dbReference type="SAM" id="SignalP"/>
    </source>
</evidence>
<reference evidence="3 4" key="1">
    <citation type="submission" date="2009-09" db="EMBL/GenBank/DDBJ databases">
        <authorList>
            <person name="Weinstock G."/>
            <person name="Sodergren E."/>
            <person name="Clifton S."/>
            <person name="Fulton L."/>
            <person name="Fulton B."/>
            <person name="Courtney L."/>
            <person name="Fronick C."/>
            <person name="Harrison M."/>
            <person name="Strong C."/>
            <person name="Farmer C."/>
            <person name="Delahaunty K."/>
            <person name="Markovic C."/>
            <person name="Hall O."/>
            <person name="Minx P."/>
            <person name="Tomlinson C."/>
            <person name="Mitreva M."/>
            <person name="Nelson J."/>
            <person name="Hou S."/>
            <person name="Wollam A."/>
            <person name="Pepin K.H."/>
            <person name="Johnson M."/>
            <person name="Bhonagiri V."/>
            <person name="Nash W.E."/>
            <person name="Warren W."/>
            <person name="Chinwalla A."/>
            <person name="Mardis E.R."/>
            <person name="Wilson R.K."/>
        </authorList>
    </citation>
    <scope>NUCLEOTIDE SEQUENCE [LARGE SCALE GENOMIC DNA]</scope>
    <source>
        <strain evidence="3 4">F0319</strain>
    </source>
</reference>
<feature type="domain" description="Lipocalin-like" evidence="2">
    <location>
        <begin position="56"/>
        <end position="194"/>
    </location>
</feature>
<dbReference type="Gene3D" id="2.40.128.350">
    <property type="match status" value="1"/>
</dbReference>
<dbReference type="EMBL" id="ACVA01000049">
    <property type="protein sequence ID" value="EEX17868.1"/>
    <property type="molecule type" value="Genomic_DNA"/>
</dbReference>
<feature type="signal peptide" evidence="1">
    <location>
        <begin position="1"/>
        <end position="20"/>
    </location>
</feature>
<evidence type="ECO:0000313" key="4">
    <source>
        <dbReference type="Proteomes" id="UP000003327"/>
    </source>
</evidence>
<proteinExistence type="predicted"/>
<feature type="chain" id="PRO_5002999137" description="Lipocalin-like domain-containing protein" evidence="1">
    <location>
        <begin position="21"/>
        <end position="197"/>
    </location>
</feature>